<accession>A0A4Z0V6A5</accession>
<dbReference type="Pfam" id="PF02899">
    <property type="entry name" value="Phage_int_SAM_1"/>
    <property type="match status" value="1"/>
</dbReference>
<dbReference type="GO" id="GO:0051301">
    <property type="term" value="P:cell division"/>
    <property type="evidence" value="ECO:0007669"/>
    <property type="project" value="UniProtKB-KW"/>
</dbReference>
<evidence type="ECO:0000256" key="3">
    <source>
        <dbReference type="ARBA" id="ARBA00022618"/>
    </source>
</evidence>
<gene>
    <name evidence="12" type="ORF">EZ315_03505</name>
</gene>
<protein>
    <submittedName>
        <fullName evidence="12">Recombinase</fullName>
    </submittedName>
</protein>
<dbReference type="GeneID" id="82148845"/>
<dbReference type="InterPro" id="IPR011010">
    <property type="entry name" value="DNA_brk_join_enz"/>
</dbReference>
<feature type="domain" description="Core-binding (CB)" evidence="11">
    <location>
        <begin position="1"/>
        <end position="86"/>
    </location>
</feature>
<dbReference type="RefSeq" id="WP_135470663.1">
    <property type="nucleotide sequence ID" value="NZ_CASJDB010000021.1"/>
</dbReference>
<organism evidence="12 13">
    <name type="scientific">Duncaniella freteri</name>
    <dbReference type="NCBI Taxonomy" id="2530391"/>
    <lineage>
        <taxon>Bacteria</taxon>
        <taxon>Pseudomonadati</taxon>
        <taxon>Bacteroidota</taxon>
        <taxon>Bacteroidia</taxon>
        <taxon>Bacteroidales</taxon>
        <taxon>Muribaculaceae</taxon>
        <taxon>Duncaniella</taxon>
    </lineage>
</organism>
<dbReference type="InterPro" id="IPR013762">
    <property type="entry name" value="Integrase-like_cat_sf"/>
</dbReference>
<reference evidence="12 13" key="1">
    <citation type="submission" date="2019-02" db="EMBL/GenBank/DDBJ databases">
        <title>Isolation and identification of novel species under the genus Muribaculum.</title>
        <authorList>
            <person name="Miyake S."/>
            <person name="Ding Y."/>
            <person name="Low A."/>
            <person name="Soh M."/>
            <person name="Seedorf H."/>
        </authorList>
    </citation>
    <scope>NUCLEOTIDE SEQUENCE [LARGE SCALE GENOMIC DNA]</scope>
    <source>
        <strain evidence="12 13">TLL-A3</strain>
    </source>
</reference>
<dbReference type="AlphaFoldDB" id="A0A4Z0V6A5"/>
<dbReference type="Gene3D" id="1.10.443.10">
    <property type="entry name" value="Intergrase catalytic core"/>
    <property type="match status" value="1"/>
</dbReference>
<dbReference type="InterPro" id="IPR004107">
    <property type="entry name" value="Integrase_SAM-like_N"/>
</dbReference>
<dbReference type="GO" id="GO:0015074">
    <property type="term" value="P:DNA integration"/>
    <property type="evidence" value="ECO:0007669"/>
    <property type="project" value="UniProtKB-KW"/>
</dbReference>
<proteinExistence type="predicted"/>
<dbReference type="GO" id="GO:0007059">
    <property type="term" value="P:chromosome segregation"/>
    <property type="evidence" value="ECO:0007669"/>
    <property type="project" value="UniProtKB-KW"/>
</dbReference>
<keyword evidence="8" id="KW-0131">Cell cycle</keyword>
<dbReference type="PANTHER" id="PTHR30349">
    <property type="entry name" value="PHAGE INTEGRASE-RELATED"/>
    <property type="match status" value="1"/>
</dbReference>
<keyword evidence="2" id="KW-0963">Cytoplasm</keyword>
<evidence type="ECO:0000313" key="13">
    <source>
        <dbReference type="Proteomes" id="UP000297635"/>
    </source>
</evidence>
<evidence type="ECO:0000256" key="8">
    <source>
        <dbReference type="ARBA" id="ARBA00023306"/>
    </source>
</evidence>
<dbReference type="PROSITE" id="PS51900">
    <property type="entry name" value="CB"/>
    <property type="match status" value="1"/>
</dbReference>
<dbReference type="PANTHER" id="PTHR30349:SF77">
    <property type="entry name" value="TYROSINE RECOMBINASE XERC"/>
    <property type="match status" value="1"/>
</dbReference>
<dbReference type="Proteomes" id="UP000297635">
    <property type="component" value="Unassembled WGS sequence"/>
</dbReference>
<name>A0A4Z0V6A5_9BACT</name>
<keyword evidence="4" id="KW-0159">Chromosome partition</keyword>
<dbReference type="Pfam" id="PF00589">
    <property type="entry name" value="Phage_integrase"/>
    <property type="match status" value="1"/>
</dbReference>
<dbReference type="InterPro" id="IPR050090">
    <property type="entry name" value="Tyrosine_recombinase_XerCD"/>
</dbReference>
<dbReference type="InterPro" id="IPR010998">
    <property type="entry name" value="Integrase_recombinase_N"/>
</dbReference>
<evidence type="ECO:0000256" key="4">
    <source>
        <dbReference type="ARBA" id="ARBA00022829"/>
    </source>
</evidence>
<dbReference type="InterPro" id="IPR044068">
    <property type="entry name" value="CB"/>
</dbReference>
<sequence length="312" mass="34778">MNKIEQFLSHISLELGYSALTVDAYRRDLHQWADYATGGSLETLVPEDVTFSDLRLWVAHLAGSGSSPRTIKRKVSALRAFYRYLLRQGDISVNPASRLVLPKPSKTLPVNVRPEETSAILDANIPHDDFAAVRDRLILDILYSTGMRCSELIGLRDADVDTVKGELKVLGKRNKERVIPFGPELAEAIDAYRAMRDSSPLTSVCRADTSAPLMVRDNGEQLYRKMVYNVVHRMLSKGGAHAERLSPHVMRHSMATDMLNGGAPIATVQQLLGHASLTSTQVYTHVTYRDLKHNYQLAHPRAQINKGGHYGH</sequence>
<evidence type="ECO:0000256" key="9">
    <source>
        <dbReference type="PROSITE-ProRule" id="PRU01248"/>
    </source>
</evidence>
<evidence type="ECO:0000256" key="2">
    <source>
        <dbReference type="ARBA" id="ARBA00022490"/>
    </source>
</evidence>
<evidence type="ECO:0000256" key="1">
    <source>
        <dbReference type="ARBA" id="ARBA00004496"/>
    </source>
</evidence>
<dbReference type="SUPFAM" id="SSF56349">
    <property type="entry name" value="DNA breaking-rejoining enzymes"/>
    <property type="match status" value="1"/>
</dbReference>
<dbReference type="Gene3D" id="1.10.150.130">
    <property type="match status" value="1"/>
</dbReference>
<feature type="domain" description="Tyr recombinase" evidence="10">
    <location>
        <begin position="107"/>
        <end position="296"/>
    </location>
</feature>
<evidence type="ECO:0000256" key="7">
    <source>
        <dbReference type="ARBA" id="ARBA00023172"/>
    </source>
</evidence>
<keyword evidence="6 9" id="KW-0238">DNA-binding</keyword>
<evidence type="ECO:0000256" key="5">
    <source>
        <dbReference type="ARBA" id="ARBA00022908"/>
    </source>
</evidence>
<evidence type="ECO:0000313" key="12">
    <source>
        <dbReference type="EMBL" id="TGG39814.1"/>
    </source>
</evidence>
<keyword evidence="13" id="KW-1185">Reference proteome</keyword>
<comment type="subcellular location">
    <subcellularLocation>
        <location evidence="1">Cytoplasm</location>
    </subcellularLocation>
</comment>
<evidence type="ECO:0000256" key="6">
    <source>
        <dbReference type="ARBA" id="ARBA00023125"/>
    </source>
</evidence>
<dbReference type="PROSITE" id="PS51898">
    <property type="entry name" value="TYR_RECOMBINASE"/>
    <property type="match status" value="1"/>
</dbReference>
<evidence type="ECO:0000259" key="11">
    <source>
        <dbReference type="PROSITE" id="PS51900"/>
    </source>
</evidence>
<dbReference type="GO" id="GO:0003677">
    <property type="term" value="F:DNA binding"/>
    <property type="evidence" value="ECO:0007669"/>
    <property type="project" value="UniProtKB-UniRule"/>
</dbReference>
<dbReference type="InterPro" id="IPR002104">
    <property type="entry name" value="Integrase_catalytic"/>
</dbReference>
<evidence type="ECO:0000259" key="10">
    <source>
        <dbReference type="PROSITE" id="PS51898"/>
    </source>
</evidence>
<keyword evidence="5" id="KW-0229">DNA integration</keyword>
<keyword evidence="7" id="KW-0233">DNA recombination</keyword>
<comment type="caution">
    <text evidence="12">The sequence shown here is derived from an EMBL/GenBank/DDBJ whole genome shotgun (WGS) entry which is preliminary data.</text>
</comment>
<dbReference type="EMBL" id="SJSA01000001">
    <property type="protein sequence ID" value="TGG39814.1"/>
    <property type="molecule type" value="Genomic_DNA"/>
</dbReference>
<dbReference type="GO" id="GO:0005737">
    <property type="term" value="C:cytoplasm"/>
    <property type="evidence" value="ECO:0007669"/>
    <property type="project" value="UniProtKB-SubCell"/>
</dbReference>
<dbReference type="GO" id="GO:0006310">
    <property type="term" value="P:DNA recombination"/>
    <property type="evidence" value="ECO:0007669"/>
    <property type="project" value="UniProtKB-KW"/>
</dbReference>
<keyword evidence="3" id="KW-0132">Cell division</keyword>